<dbReference type="AlphaFoldDB" id="A0AAV4B767"/>
<dbReference type="Proteomes" id="UP000735302">
    <property type="component" value="Unassembled WGS sequence"/>
</dbReference>
<protein>
    <recommendedName>
        <fullName evidence="4">Spaetzle domain-containing protein</fullName>
    </recommendedName>
</protein>
<comment type="caution">
    <text evidence="2">The sequence shown here is derived from an EMBL/GenBank/DDBJ whole genome shotgun (WGS) entry which is preliminary data.</text>
</comment>
<evidence type="ECO:0000256" key="1">
    <source>
        <dbReference type="SAM" id="MobiDB-lite"/>
    </source>
</evidence>
<proteinExistence type="predicted"/>
<gene>
    <name evidence="2" type="ORF">PoB_004116100</name>
</gene>
<reference evidence="2 3" key="1">
    <citation type="journal article" date="2021" name="Elife">
        <title>Chloroplast acquisition without the gene transfer in kleptoplastic sea slugs, Plakobranchus ocellatus.</title>
        <authorList>
            <person name="Maeda T."/>
            <person name="Takahashi S."/>
            <person name="Yoshida T."/>
            <person name="Shimamura S."/>
            <person name="Takaki Y."/>
            <person name="Nagai Y."/>
            <person name="Toyoda A."/>
            <person name="Suzuki Y."/>
            <person name="Arimoto A."/>
            <person name="Ishii H."/>
            <person name="Satoh N."/>
            <person name="Nishiyama T."/>
            <person name="Hasebe M."/>
            <person name="Maruyama T."/>
            <person name="Minagawa J."/>
            <person name="Obokata J."/>
            <person name="Shigenobu S."/>
        </authorList>
    </citation>
    <scope>NUCLEOTIDE SEQUENCE [LARGE SCALE GENOMIC DNA]</scope>
</reference>
<feature type="region of interest" description="Disordered" evidence="1">
    <location>
        <begin position="142"/>
        <end position="169"/>
    </location>
</feature>
<dbReference type="SUPFAM" id="SSF57501">
    <property type="entry name" value="Cystine-knot cytokines"/>
    <property type="match status" value="1"/>
</dbReference>
<keyword evidence="3" id="KW-1185">Reference proteome</keyword>
<evidence type="ECO:0000313" key="2">
    <source>
        <dbReference type="EMBL" id="GFO14656.1"/>
    </source>
</evidence>
<sequence length="280" mass="30399">MLTVSTSCESHQLRCEHTLWAPRDHLSNANPLALIHRPVVKFSQKEDCVAAMCVPRCSKSAPSKGWPSTRPSPSRQLRGRRSSVGLQLSPLQKKLPGPNLHSSPIGLQISGSEFKQLEEMKAILGPGAEVLFDSDGQVIGVTAHSDMTPDTSSRPKPQSGDSGNWPQDDASTCCSTQAAFFVNSTLVDYFGVTQTIAQHNQVGAYQFIHHGFCGKKGGCTGECDQIYVTVSLAIHPPKANQQYSFQFFKVPGYCTCRVVAAAQRFAMKGNMMLDTDSSHA</sequence>
<organism evidence="2 3">
    <name type="scientific">Plakobranchus ocellatus</name>
    <dbReference type="NCBI Taxonomy" id="259542"/>
    <lineage>
        <taxon>Eukaryota</taxon>
        <taxon>Metazoa</taxon>
        <taxon>Spiralia</taxon>
        <taxon>Lophotrochozoa</taxon>
        <taxon>Mollusca</taxon>
        <taxon>Gastropoda</taxon>
        <taxon>Heterobranchia</taxon>
        <taxon>Euthyneura</taxon>
        <taxon>Panpulmonata</taxon>
        <taxon>Sacoglossa</taxon>
        <taxon>Placobranchoidea</taxon>
        <taxon>Plakobranchidae</taxon>
        <taxon>Plakobranchus</taxon>
    </lineage>
</organism>
<evidence type="ECO:0000313" key="3">
    <source>
        <dbReference type="Proteomes" id="UP000735302"/>
    </source>
</evidence>
<dbReference type="EMBL" id="BLXT01004580">
    <property type="protein sequence ID" value="GFO14656.1"/>
    <property type="molecule type" value="Genomic_DNA"/>
</dbReference>
<dbReference type="InterPro" id="IPR029034">
    <property type="entry name" value="Cystine-knot_cytokine"/>
</dbReference>
<accession>A0AAV4B767</accession>
<name>A0AAV4B767_9GAST</name>
<evidence type="ECO:0008006" key="4">
    <source>
        <dbReference type="Google" id="ProtNLM"/>
    </source>
</evidence>
<feature type="compositionally biased region" description="Polar residues" evidence="1">
    <location>
        <begin position="148"/>
        <end position="169"/>
    </location>
</feature>
<feature type="region of interest" description="Disordered" evidence="1">
    <location>
        <begin position="58"/>
        <end position="84"/>
    </location>
</feature>